<dbReference type="InterPro" id="IPR018130">
    <property type="entry name" value="Ribosomal_uS2_CS"/>
</dbReference>
<dbReference type="PANTHER" id="PTHR12534">
    <property type="entry name" value="30S RIBOSOMAL PROTEIN S2 PROKARYOTIC AND ORGANELLAR"/>
    <property type="match status" value="1"/>
</dbReference>
<sequence length="280" mass="31786">LFVFGKQYLLDVCTVLKCKILMNRLQVNCVVRLARFHFCSANVANSGTNNLQNVNIVASSEEHCNDSDSLTTIYSKSLREKDYFDVNSMINVKDLFDARVHFGHKIGTLDDRMKTFLFGQRLGICIFDLDKTLFHMRQALNFIAHIAYRGGVILFITNDRMTMHMVENAARECGEYAHCRQWIPSLLTDSKNKFGFEIRHPDLIIMTKTLTNVFEPHPAIVEAAKLAIPVVAIVDSNCNPNLITYPIPGNDDTPSSVQLYLKLFKAAVMKGKEKKKLDFS</sequence>
<dbReference type="FunFam" id="3.40.50.10490:FF:000026">
    <property type="entry name" value="28S ribosomal protein S2, mitochondrial"/>
    <property type="match status" value="1"/>
</dbReference>
<dbReference type="HAMAP" id="MF_00291_B">
    <property type="entry name" value="Ribosomal_uS2_B"/>
    <property type="match status" value="1"/>
</dbReference>
<comment type="caution">
    <text evidence="9">The sequence shown here is derived from an EMBL/GenBank/DDBJ whole genome shotgun (WGS) entry which is preliminary data.</text>
</comment>
<dbReference type="PRINTS" id="PR00395">
    <property type="entry name" value="RIBOSOMALS2"/>
</dbReference>
<dbReference type="STRING" id="990121.A0A0V0ZKC5"/>
<accession>A0A0V0ZKC5</accession>
<feature type="non-terminal residue" evidence="9">
    <location>
        <position position="1"/>
    </location>
</feature>
<evidence type="ECO:0000256" key="1">
    <source>
        <dbReference type="ARBA" id="ARBA00004173"/>
    </source>
</evidence>
<keyword evidence="5" id="KW-0687">Ribonucleoprotein</keyword>
<dbReference type="CDD" id="cd01425">
    <property type="entry name" value="RPS2"/>
    <property type="match status" value="1"/>
</dbReference>
<keyword evidence="3 9" id="KW-0689">Ribosomal protein</keyword>
<name>A0A0V0ZKC5_9BILA</name>
<gene>
    <name evidence="9" type="primary">MRPS2</name>
    <name evidence="9" type="ORF">T12_3280</name>
</gene>
<dbReference type="Gene3D" id="3.40.50.10490">
    <property type="entry name" value="Glucose-6-phosphate isomerase like protein, domain 1"/>
    <property type="match status" value="1"/>
</dbReference>
<keyword evidence="10" id="KW-1185">Reference proteome</keyword>
<dbReference type="PROSITE" id="PS00962">
    <property type="entry name" value="RIBOSOMAL_S2_1"/>
    <property type="match status" value="1"/>
</dbReference>
<dbReference type="AlphaFoldDB" id="A0A0V0ZKC5"/>
<dbReference type="GO" id="GO:0003735">
    <property type="term" value="F:structural constituent of ribosome"/>
    <property type="evidence" value="ECO:0007669"/>
    <property type="project" value="InterPro"/>
</dbReference>
<dbReference type="GO" id="GO:0005743">
    <property type="term" value="C:mitochondrial inner membrane"/>
    <property type="evidence" value="ECO:0007669"/>
    <property type="project" value="UniProtKB-ARBA"/>
</dbReference>
<evidence type="ECO:0000256" key="6">
    <source>
        <dbReference type="ARBA" id="ARBA00059792"/>
    </source>
</evidence>
<dbReference type="Proteomes" id="UP000054783">
    <property type="component" value="Unassembled WGS sequence"/>
</dbReference>
<dbReference type="Pfam" id="PF00318">
    <property type="entry name" value="Ribosomal_S2"/>
    <property type="match status" value="2"/>
</dbReference>
<proteinExistence type="inferred from homology"/>
<dbReference type="InterPro" id="IPR001865">
    <property type="entry name" value="Ribosomal_uS2"/>
</dbReference>
<dbReference type="EMBL" id="JYDQ01000146">
    <property type="protein sequence ID" value="KRY13159.1"/>
    <property type="molecule type" value="Genomic_DNA"/>
</dbReference>
<dbReference type="GO" id="GO:0006412">
    <property type="term" value="P:translation"/>
    <property type="evidence" value="ECO:0007669"/>
    <property type="project" value="InterPro"/>
</dbReference>
<evidence type="ECO:0000256" key="4">
    <source>
        <dbReference type="ARBA" id="ARBA00023128"/>
    </source>
</evidence>
<organism evidence="9 10">
    <name type="scientific">Trichinella patagoniensis</name>
    <dbReference type="NCBI Taxonomy" id="990121"/>
    <lineage>
        <taxon>Eukaryota</taxon>
        <taxon>Metazoa</taxon>
        <taxon>Ecdysozoa</taxon>
        <taxon>Nematoda</taxon>
        <taxon>Enoplea</taxon>
        <taxon>Dorylaimia</taxon>
        <taxon>Trichinellida</taxon>
        <taxon>Trichinellidae</taxon>
        <taxon>Trichinella</taxon>
    </lineage>
</organism>
<dbReference type="PANTHER" id="PTHR12534:SF0">
    <property type="entry name" value="SMALL RIBOSOMAL SUBUNIT PROTEIN US2M"/>
    <property type="match status" value="1"/>
</dbReference>
<dbReference type="SUPFAM" id="SSF52313">
    <property type="entry name" value="Ribosomal protein S2"/>
    <property type="match status" value="1"/>
</dbReference>
<evidence type="ECO:0000256" key="7">
    <source>
        <dbReference type="ARBA" id="ARBA00071390"/>
    </source>
</evidence>
<protein>
    <recommendedName>
        <fullName evidence="7">Small ribosomal subunit protein uS2m</fullName>
    </recommendedName>
    <alternativeName>
        <fullName evidence="8">28S ribosomal protein S2, mitochondrial</fullName>
    </alternativeName>
</protein>
<evidence type="ECO:0000256" key="2">
    <source>
        <dbReference type="ARBA" id="ARBA00006242"/>
    </source>
</evidence>
<keyword evidence="4" id="KW-0496">Mitochondrion</keyword>
<evidence type="ECO:0000256" key="8">
    <source>
        <dbReference type="ARBA" id="ARBA00083109"/>
    </source>
</evidence>
<evidence type="ECO:0000256" key="5">
    <source>
        <dbReference type="ARBA" id="ARBA00023274"/>
    </source>
</evidence>
<evidence type="ECO:0000313" key="9">
    <source>
        <dbReference type="EMBL" id="KRY13159.1"/>
    </source>
</evidence>
<dbReference type="InterPro" id="IPR005706">
    <property type="entry name" value="Ribosomal_uS2_bac/mit/plastid"/>
</dbReference>
<evidence type="ECO:0000256" key="3">
    <source>
        <dbReference type="ARBA" id="ARBA00022980"/>
    </source>
</evidence>
<reference evidence="9 10" key="1">
    <citation type="submission" date="2015-01" db="EMBL/GenBank/DDBJ databases">
        <title>Evolution of Trichinella species and genotypes.</title>
        <authorList>
            <person name="Korhonen P.K."/>
            <person name="Edoardo P."/>
            <person name="Giuseppe L.R."/>
            <person name="Gasser R.B."/>
        </authorList>
    </citation>
    <scope>NUCLEOTIDE SEQUENCE [LARGE SCALE GENOMIC DNA]</scope>
    <source>
        <strain evidence="9">ISS2496</strain>
    </source>
</reference>
<comment type="function">
    <text evidence="6">Required for mitoribosome formation and stability, and mitochondrial translation.</text>
</comment>
<dbReference type="GO" id="GO:0005763">
    <property type="term" value="C:mitochondrial small ribosomal subunit"/>
    <property type="evidence" value="ECO:0007669"/>
    <property type="project" value="UniProtKB-ARBA"/>
</dbReference>
<dbReference type="InterPro" id="IPR023591">
    <property type="entry name" value="Ribosomal_uS2_flav_dom_sf"/>
</dbReference>
<comment type="subcellular location">
    <subcellularLocation>
        <location evidence="1">Mitochondrion</location>
    </subcellularLocation>
</comment>
<dbReference type="OrthoDB" id="2320368at2759"/>
<comment type="similarity">
    <text evidence="2">Belongs to the universal ribosomal protein uS2 family.</text>
</comment>
<evidence type="ECO:0000313" key="10">
    <source>
        <dbReference type="Proteomes" id="UP000054783"/>
    </source>
</evidence>